<feature type="transmembrane region" description="Helical" evidence="1">
    <location>
        <begin position="36"/>
        <end position="59"/>
    </location>
</feature>
<keyword evidence="3" id="KW-1185">Reference proteome</keyword>
<name>A0ABX2SZ23_9BACL</name>
<organism evidence="2 3">
    <name type="scientific">Gemelliphila palaticanis</name>
    <dbReference type="NCBI Taxonomy" id="81950"/>
    <lineage>
        <taxon>Bacteria</taxon>
        <taxon>Bacillati</taxon>
        <taxon>Bacillota</taxon>
        <taxon>Bacilli</taxon>
        <taxon>Bacillales</taxon>
        <taxon>Gemellaceae</taxon>
        <taxon>Gemelliphila</taxon>
    </lineage>
</organism>
<gene>
    <name evidence="2" type="ORF">HZY85_03710</name>
</gene>
<protein>
    <submittedName>
        <fullName evidence="2">Uncharacterized protein</fullName>
    </submittedName>
</protein>
<feature type="transmembrane region" description="Helical" evidence="1">
    <location>
        <begin position="6"/>
        <end position="24"/>
    </location>
</feature>
<sequence length="99" mass="11511">MKVLYLMAYWYTFSKWYILGAWFVTHMLNIAFKKLWLSPLIINAVSVLLLGTGIYISMISGEEVGLSVLNIYIPVVFASILMNLIIYAYRRIKIKLKSR</sequence>
<evidence type="ECO:0000313" key="2">
    <source>
        <dbReference type="EMBL" id="NYS47302.1"/>
    </source>
</evidence>
<feature type="transmembrane region" description="Helical" evidence="1">
    <location>
        <begin position="71"/>
        <end position="89"/>
    </location>
</feature>
<evidence type="ECO:0000313" key="3">
    <source>
        <dbReference type="Proteomes" id="UP000531840"/>
    </source>
</evidence>
<proteinExistence type="predicted"/>
<keyword evidence="1" id="KW-0812">Transmembrane</keyword>
<dbReference type="EMBL" id="JACBYF010000005">
    <property type="protein sequence ID" value="NYS47302.1"/>
    <property type="molecule type" value="Genomic_DNA"/>
</dbReference>
<dbReference type="Proteomes" id="UP000531840">
    <property type="component" value="Unassembled WGS sequence"/>
</dbReference>
<comment type="caution">
    <text evidence="2">The sequence shown here is derived from an EMBL/GenBank/DDBJ whole genome shotgun (WGS) entry which is preliminary data.</text>
</comment>
<dbReference type="RefSeq" id="WP_179941027.1">
    <property type="nucleotide sequence ID" value="NZ_JACBYF010000005.1"/>
</dbReference>
<reference evidence="2 3" key="1">
    <citation type="submission" date="2020-07" db="EMBL/GenBank/DDBJ databases">
        <title>MOT database genomes.</title>
        <authorList>
            <person name="Joseph S."/>
            <person name="Aduse-Opoku J."/>
            <person name="Hashim A."/>
            <person name="Wade W."/>
            <person name="Curtis M."/>
        </authorList>
    </citation>
    <scope>NUCLEOTIDE SEQUENCE [LARGE SCALE GENOMIC DNA]</scope>
    <source>
        <strain evidence="2 3">CIP 106318</strain>
    </source>
</reference>
<accession>A0ABX2SZ23</accession>
<evidence type="ECO:0000256" key="1">
    <source>
        <dbReference type="SAM" id="Phobius"/>
    </source>
</evidence>
<keyword evidence="1" id="KW-1133">Transmembrane helix</keyword>
<keyword evidence="1" id="KW-0472">Membrane</keyword>